<name>I0YYU6_COCSC</name>
<dbReference type="GeneID" id="17041557"/>
<dbReference type="GO" id="GO:0000122">
    <property type="term" value="P:negative regulation of transcription by RNA polymerase II"/>
    <property type="evidence" value="ECO:0007669"/>
    <property type="project" value="TreeGrafter"/>
</dbReference>
<dbReference type="STRING" id="574566.I0YYU6"/>
<feature type="region of interest" description="Disordered" evidence="6">
    <location>
        <begin position="66"/>
        <end position="86"/>
    </location>
</feature>
<dbReference type="PANTHER" id="PTHR12855">
    <property type="entry name" value="DNA METHYLTRANSFERASE 1-ASSOCIATED PROTEIN 1 FAMILY MEMBER"/>
    <property type="match status" value="1"/>
</dbReference>
<evidence type="ECO:0000256" key="5">
    <source>
        <dbReference type="ARBA" id="ARBA00023242"/>
    </source>
</evidence>
<dbReference type="GO" id="GO:0000812">
    <property type="term" value="C:Swr1 complex"/>
    <property type="evidence" value="ECO:0007669"/>
    <property type="project" value="TreeGrafter"/>
</dbReference>
<organism evidence="8 9">
    <name type="scientific">Coccomyxa subellipsoidea (strain C-169)</name>
    <name type="common">Green microalga</name>
    <dbReference type="NCBI Taxonomy" id="574566"/>
    <lineage>
        <taxon>Eukaryota</taxon>
        <taxon>Viridiplantae</taxon>
        <taxon>Chlorophyta</taxon>
        <taxon>core chlorophytes</taxon>
        <taxon>Trebouxiophyceae</taxon>
        <taxon>Trebouxiophyceae incertae sedis</taxon>
        <taxon>Coccomyxaceae</taxon>
        <taxon>Coccomyxa</taxon>
        <taxon>Coccomyxa subellipsoidea</taxon>
    </lineage>
</organism>
<feature type="compositionally biased region" description="Low complexity" evidence="6">
    <location>
        <begin position="692"/>
        <end position="706"/>
    </location>
</feature>
<dbReference type="KEGG" id="csl:COCSUDRAFT_65984"/>
<dbReference type="RefSeq" id="XP_005648109.1">
    <property type="nucleotide sequence ID" value="XM_005648052.1"/>
</dbReference>
<keyword evidence="9" id="KW-1185">Reference proteome</keyword>
<keyword evidence="5" id="KW-0539">Nucleus</keyword>
<evidence type="ECO:0000313" key="9">
    <source>
        <dbReference type="Proteomes" id="UP000007264"/>
    </source>
</evidence>
<dbReference type="eggNOG" id="KOG2656">
    <property type="taxonomic scope" value="Eukaryota"/>
</dbReference>
<feature type="region of interest" description="Disordered" evidence="6">
    <location>
        <begin position="657"/>
        <end position="712"/>
    </location>
</feature>
<dbReference type="InterPro" id="IPR036872">
    <property type="entry name" value="CH_dom_sf"/>
</dbReference>
<dbReference type="AlphaFoldDB" id="I0YYU6"/>
<evidence type="ECO:0000256" key="2">
    <source>
        <dbReference type="ARBA" id="ARBA00022853"/>
    </source>
</evidence>
<feature type="compositionally biased region" description="Basic and acidic residues" evidence="6">
    <location>
        <begin position="18"/>
        <end position="31"/>
    </location>
</feature>
<evidence type="ECO:0000313" key="8">
    <source>
        <dbReference type="EMBL" id="EIE23565.1"/>
    </source>
</evidence>
<feature type="domain" description="Calponin-homology (CH)" evidence="7">
    <location>
        <begin position="429"/>
        <end position="544"/>
    </location>
</feature>
<evidence type="ECO:0000256" key="3">
    <source>
        <dbReference type="ARBA" id="ARBA00023015"/>
    </source>
</evidence>
<dbReference type="SUPFAM" id="SSF47576">
    <property type="entry name" value="Calponin-homology domain, CH-domain"/>
    <property type="match status" value="1"/>
</dbReference>
<dbReference type="GO" id="GO:0006338">
    <property type="term" value="P:chromatin remodeling"/>
    <property type="evidence" value="ECO:0007669"/>
    <property type="project" value="InterPro"/>
</dbReference>
<evidence type="ECO:0000256" key="1">
    <source>
        <dbReference type="ARBA" id="ARBA00004123"/>
    </source>
</evidence>
<dbReference type="InterPro" id="IPR027109">
    <property type="entry name" value="Swc4/Dmap1"/>
</dbReference>
<comment type="subcellular location">
    <subcellularLocation>
        <location evidence="1">Nucleus</location>
    </subcellularLocation>
</comment>
<evidence type="ECO:0000259" key="7">
    <source>
        <dbReference type="PROSITE" id="PS50021"/>
    </source>
</evidence>
<dbReference type="SMART" id="SM00717">
    <property type="entry name" value="SANT"/>
    <property type="match status" value="1"/>
</dbReference>
<keyword evidence="2" id="KW-0156">Chromatin regulator</keyword>
<dbReference type="InterPro" id="IPR032563">
    <property type="entry name" value="DAMP1_SANT-like"/>
</dbReference>
<comment type="caution">
    <text evidence="8">The sequence shown here is derived from an EMBL/GenBank/DDBJ whole genome shotgun (WGS) entry which is preliminary data.</text>
</comment>
<proteinExistence type="predicted"/>
<dbReference type="OrthoDB" id="19740at2759"/>
<dbReference type="Gene3D" id="1.10.418.10">
    <property type="entry name" value="Calponin-like domain"/>
    <property type="match status" value="1"/>
</dbReference>
<feature type="region of interest" description="Disordered" evidence="6">
    <location>
        <begin position="1"/>
        <end position="33"/>
    </location>
</feature>
<dbReference type="PANTHER" id="PTHR12855:SF10">
    <property type="entry name" value="DNA METHYLTRANSFERASE 1-ASSOCIATED PROTEIN 1"/>
    <property type="match status" value="1"/>
</dbReference>
<keyword evidence="4" id="KW-0804">Transcription</keyword>
<gene>
    <name evidence="8" type="ORF">COCSUDRAFT_65984</name>
</gene>
<evidence type="ECO:0000256" key="4">
    <source>
        <dbReference type="ARBA" id="ARBA00023163"/>
    </source>
</evidence>
<keyword evidence="3" id="KW-0805">Transcription regulation</keyword>
<dbReference type="GO" id="GO:0035267">
    <property type="term" value="C:NuA4 histone acetyltransferase complex"/>
    <property type="evidence" value="ECO:0007669"/>
    <property type="project" value="InterPro"/>
</dbReference>
<dbReference type="CDD" id="cd00014">
    <property type="entry name" value="CH_SF"/>
    <property type="match status" value="1"/>
</dbReference>
<dbReference type="PROSITE" id="PS50021">
    <property type="entry name" value="CH"/>
    <property type="match status" value="1"/>
</dbReference>
<accession>I0YYU6</accession>
<feature type="compositionally biased region" description="Low complexity" evidence="6">
    <location>
        <begin position="670"/>
        <end position="680"/>
    </location>
</feature>
<protein>
    <recommendedName>
        <fullName evidence="7">Calponin-homology (CH) domain-containing protein</fullName>
    </recommendedName>
</protein>
<dbReference type="Pfam" id="PF16282">
    <property type="entry name" value="SANT_DAMP1_like"/>
    <property type="match status" value="1"/>
</dbReference>
<dbReference type="Gene3D" id="1.10.10.60">
    <property type="entry name" value="Homeodomain-like"/>
    <property type="match status" value="1"/>
</dbReference>
<dbReference type="GO" id="GO:0006281">
    <property type="term" value="P:DNA repair"/>
    <property type="evidence" value="ECO:0007669"/>
    <property type="project" value="InterPro"/>
</dbReference>
<evidence type="ECO:0000256" key="6">
    <source>
        <dbReference type="SAM" id="MobiDB-lite"/>
    </source>
</evidence>
<dbReference type="InterPro" id="IPR001715">
    <property type="entry name" value="CH_dom"/>
</dbReference>
<sequence>MADVRDILGVPRGAASAEKADAPAKLKERMQRPAGMSREAFALLGGSHPIVPSVLTEELRKKEDLKGLKQKRKSSAKGQPFHNPARTDDLKLEHWVKCHKDPAGKIRPADEGEYSFAKYNKKMMVYNYDEEEWTNVVPKDPEWSREETDFLISMCEQFDLRFLVITDRYEFPGGKPRCCEDLKARYYAVARALAIAREGSEESIANQIIVKHPFNAQHEKDRKKAIEMLLARTSLQDAEENKVLEAAAVIEAAQRQEAAARKAAAQPVRPVHVPAQPPPPPLPNVVVPPAVSEVPIVGTSSLFDIEVTPMWPAKPGVYVRGAQTRETGNIQLNRVSGGAKSQKAVETLLGEVGATASPEMPTRETCGAWLMLRMEVIALQEARKRLLARNAAEAGGNPEGRGKRAHKGKELETYRVFTAEQDFKYAAETFLQGQARKWLSQVLRQRLPDTSLATLLMSGCVLGRVADIVLAHVFRRSLRNTRILPQEFGERRYSAMLDDLNRFQEACKALGLRQDDLVATSDVLTGKNVTATCHALWSLATACVDQGVKGIPEFVSKGEQAQLRAESMSRTRSYEKALRLSTVIAETVHKPKRSNLSRELYLEHIPDVKPAGTDSAYSSPTGRDKDSVFDMALDDAPALSPTLSVHSDPSAADLAVATPPVSDARPRPPSAGSRRPSSAGFRLPAPRDRRPGSAGSNCSSSSSGSGVTTPLGLKLPVPVEVTRQAWAVDCSSYKGLPLRPQPIMRPRTPDSSKARAGNGQGFLAGCRDALPGLAGSIIAIAAMVLIGRSGSAPTQNTDEHDSEEAQEEIAATKEDQLWVVGRA</sequence>
<dbReference type="GO" id="GO:0003714">
    <property type="term" value="F:transcription corepressor activity"/>
    <property type="evidence" value="ECO:0007669"/>
    <property type="project" value="TreeGrafter"/>
</dbReference>
<feature type="region of interest" description="Disordered" evidence="6">
    <location>
        <begin position="608"/>
        <end position="628"/>
    </location>
</feature>
<dbReference type="FunFam" id="1.10.10.60:FF:000087">
    <property type="entry name" value="DNA methyltransferase 1-associated protein 1"/>
    <property type="match status" value="1"/>
</dbReference>
<dbReference type="Proteomes" id="UP000007264">
    <property type="component" value="Unassembled WGS sequence"/>
</dbReference>
<reference evidence="8 9" key="1">
    <citation type="journal article" date="2012" name="Genome Biol.">
        <title>The genome of the polar eukaryotic microalga coccomyxa subellipsoidea reveals traits of cold adaptation.</title>
        <authorList>
            <person name="Blanc G."/>
            <person name="Agarkova I."/>
            <person name="Grimwood J."/>
            <person name="Kuo A."/>
            <person name="Brueggeman A."/>
            <person name="Dunigan D."/>
            <person name="Gurnon J."/>
            <person name="Ladunga I."/>
            <person name="Lindquist E."/>
            <person name="Lucas S."/>
            <person name="Pangilinan J."/>
            <person name="Proschold T."/>
            <person name="Salamov A."/>
            <person name="Schmutz J."/>
            <person name="Weeks D."/>
            <person name="Yamada T."/>
            <person name="Claverie J.M."/>
            <person name="Grigoriev I."/>
            <person name="Van Etten J."/>
            <person name="Lomsadze A."/>
            <person name="Borodovsky M."/>
        </authorList>
    </citation>
    <scope>NUCLEOTIDE SEQUENCE [LARGE SCALE GENOMIC DNA]</scope>
    <source>
        <strain evidence="8 9">C-169</strain>
    </source>
</reference>
<dbReference type="InterPro" id="IPR001005">
    <property type="entry name" value="SANT/Myb"/>
</dbReference>
<dbReference type="EMBL" id="AGSI01000007">
    <property type="protein sequence ID" value="EIE23565.1"/>
    <property type="molecule type" value="Genomic_DNA"/>
</dbReference>